<comment type="subcellular location">
    <subcellularLocation>
        <location evidence="1">Periplasm</location>
    </subcellularLocation>
</comment>
<evidence type="ECO:0000313" key="9">
    <source>
        <dbReference type="EMBL" id="PVX79932.1"/>
    </source>
</evidence>
<comment type="caution">
    <text evidence="9">The sequence shown here is derived from an EMBL/GenBank/DDBJ whole genome shotgun (WGS) entry which is preliminary data.</text>
</comment>
<dbReference type="InterPro" id="IPR035422">
    <property type="entry name" value="AlgF"/>
</dbReference>
<comment type="pathway">
    <text evidence="2">Glycan biosynthesis; alginate biosynthesis.</text>
</comment>
<feature type="chain" id="PRO_5046719130" description="Alginate biosynthesis protein AlgF" evidence="8">
    <location>
        <begin position="33"/>
        <end position="233"/>
    </location>
</feature>
<comment type="similarity">
    <text evidence="3">Belongs to the AlgF family.</text>
</comment>
<gene>
    <name evidence="9" type="ORF">C7402_112119</name>
</gene>
<evidence type="ECO:0000256" key="2">
    <source>
        <dbReference type="ARBA" id="ARBA00005182"/>
    </source>
</evidence>
<accession>A0ABX5KHX2</accession>
<evidence type="ECO:0000256" key="7">
    <source>
        <dbReference type="ARBA" id="ARBA00022841"/>
    </source>
</evidence>
<organism evidence="9 10">
    <name type="scientific">Paraburkholderia unamae</name>
    <dbReference type="NCBI Taxonomy" id="219649"/>
    <lineage>
        <taxon>Bacteria</taxon>
        <taxon>Pseudomonadati</taxon>
        <taxon>Pseudomonadota</taxon>
        <taxon>Betaproteobacteria</taxon>
        <taxon>Burkholderiales</taxon>
        <taxon>Burkholderiaceae</taxon>
        <taxon>Paraburkholderia</taxon>
    </lineage>
</organism>
<dbReference type="Pfam" id="PF11182">
    <property type="entry name" value="AlgF"/>
    <property type="match status" value="1"/>
</dbReference>
<evidence type="ECO:0000256" key="6">
    <source>
        <dbReference type="ARBA" id="ARBA00022764"/>
    </source>
</evidence>
<evidence type="ECO:0000313" key="10">
    <source>
        <dbReference type="Proteomes" id="UP000245712"/>
    </source>
</evidence>
<evidence type="ECO:0000256" key="1">
    <source>
        <dbReference type="ARBA" id="ARBA00004418"/>
    </source>
</evidence>
<keyword evidence="10" id="KW-1185">Reference proteome</keyword>
<evidence type="ECO:0000256" key="5">
    <source>
        <dbReference type="ARBA" id="ARBA00022729"/>
    </source>
</evidence>
<keyword evidence="7" id="KW-0016">Alginate biosynthesis</keyword>
<feature type="signal peptide" evidence="8">
    <location>
        <begin position="1"/>
        <end position="32"/>
    </location>
</feature>
<evidence type="ECO:0000256" key="3">
    <source>
        <dbReference type="ARBA" id="ARBA00010033"/>
    </source>
</evidence>
<keyword evidence="5 8" id="KW-0732">Signal</keyword>
<sequence>MPFRSPLRAFSLAAARLTLGPLVTFVAHVAHAAPADDMAHLYALPPDGSVYVRVVNPSDTPVAVQLGAGAKAETIGAKGRIGTDYRAIPGGALTLLVDGKPAGVAGALPRGGFVTLIVGQPGAGVQPVVDESPAADGLKAELSAYNLVPACTAAIRVVGGPAVFGALAYGARAARAINPVSASLDGACGAHVSAPQALPALKAGDRYSLFLVGTAGHPALVGMLNRTEPWHAH</sequence>
<evidence type="ECO:0000256" key="4">
    <source>
        <dbReference type="ARBA" id="ARBA00013964"/>
    </source>
</evidence>
<protein>
    <recommendedName>
        <fullName evidence="4">Alginate biosynthesis protein AlgF</fullName>
    </recommendedName>
</protein>
<evidence type="ECO:0000256" key="8">
    <source>
        <dbReference type="SAM" id="SignalP"/>
    </source>
</evidence>
<reference evidence="9 10" key="1">
    <citation type="submission" date="2018-05" db="EMBL/GenBank/DDBJ databases">
        <title>Genomic Encyclopedia of Type Strains, Phase IV (KMG-V): Genome sequencing to study the core and pangenomes of soil and plant-associated prokaryotes.</title>
        <authorList>
            <person name="Whitman W."/>
        </authorList>
    </citation>
    <scope>NUCLEOTIDE SEQUENCE [LARGE SCALE GENOMIC DNA]</scope>
    <source>
        <strain evidence="9 10">SCZa-39</strain>
    </source>
</reference>
<dbReference type="Proteomes" id="UP000245712">
    <property type="component" value="Unassembled WGS sequence"/>
</dbReference>
<dbReference type="EMBL" id="QEOB01000012">
    <property type="protein sequence ID" value="PVX79932.1"/>
    <property type="molecule type" value="Genomic_DNA"/>
</dbReference>
<name>A0ABX5KHX2_9BURK</name>
<dbReference type="RefSeq" id="WP_116612487.1">
    <property type="nucleotide sequence ID" value="NZ_CAJZAT010000202.1"/>
</dbReference>
<keyword evidence="6" id="KW-0574">Periplasm</keyword>
<proteinExistence type="inferred from homology"/>